<dbReference type="EMBL" id="CM041537">
    <property type="protein sequence ID" value="KAI3370350.1"/>
    <property type="molecule type" value="Genomic_DNA"/>
</dbReference>
<dbReference type="Proteomes" id="UP000831701">
    <property type="component" value="Chromosome 7"/>
</dbReference>
<sequence length="507" mass="56001">MWRKLICSVSLLHSALQTHGNALFLIIILGIGGSFQSGYHITGLSSPSPYIQSFINSSWYDRYEELPPPQTVTMIWSFIVSMFAVGGIFGAISVKFVSAWLGRKKAMIGNGFISIAAAAIMLTSKGAKSYEMIIVARVLYGYSSGLGLSIHLMYLGEISPRKIRGIVTMTAATFTSLGKLSGQFFGLTGILGREELWNVVLCVPAFFSVVQMIVLPFFPDAPRYLFIEKGDDKACMKALQSLWGQGDYKQEMDEMLAEQAAIEEAPPKTPLQLLRDRTVRWQLITMSLIYCCNQLSGMSTVSTFSFDIFLEAGIPRDTIRYVTVGLGVSEIITSISSGLLIEHTGRRPLLWGGYGVMSATLVLVTVTLNLKDYSHWVPYMTAGLIILFIIFFCGGPSMCFTKQSGATAALSSEIFIQSDRLAAFVIMGMQRWLFLVIMGLVFPFLINALNSYCFVLFACMCLLGCLYTFFFLPETKGKTVLEISEEFKAITVCGKSFSGEKIVETKL</sequence>
<keyword evidence="2" id="KW-1185">Reference proteome</keyword>
<reference evidence="1" key="1">
    <citation type="submission" date="2022-04" db="EMBL/GenBank/DDBJ databases">
        <title>Jade perch genome.</title>
        <authorList>
            <person name="Chao B."/>
        </authorList>
    </citation>
    <scope>NUCLEOTIDE SEQUENCE</scope>
    <source>
        <strain evidence="1">CB-2022</strain>
    </source>
</reference>
<organism evidence="1 2">
    <name type="scientific">Scortum barcoo</name>
    <name type="common">barcoo grunter</name>
    <dbReference type="NCBI Taxonomy" id="214431"/>
    <lineage>
        <taxon>Eukaryota</taxon>
        <taxon>Metazoa</taxon>
        <taxon>Chordata</taxon>
        <taxon>Craniata</taxon>
        <taxon>Vertebrata</taxon>
        <taxon>Euteleostomi</taxon>
        <taxon>Actinopterygii</taxon>
        <taxon>Neopterygii</taxon>
        <taxon>Teleostei</taxon>
        <taxon>Neoteleostei</taxon>
        <taxon>Acanthomorphata</taxon>
        <taxon>Eupercaria</taxon>
        <taxon>Centrarchiformes</taxon>
        <taxon>Terapontoidei</taxon>
        <taxon>Terapontidae</taxon>
        <taxon>Scortum</taxon>
    </lineage>
</organism>
<evidence type="ECO:0000313" key="1">
    <source>
        <dbReference type="EMBL" id="KAI3370350.1"/>
    </source>
</evidence>
<gene>
    <name evidence="1" type="ORF">L3Q82_025126</name>
</gene>
<name>A0ACB8WRG0_9TELE</name>
<accession>A0ACB8WRG0</accession>
<protein>
    <submittedName>
        <fullName evidence="1">Uncharacterized protein</fullName>
    </submittedName>
</protein>
<proteinExistence type="predicted"/>
<evidence type="ECO:0000313" key="2">
    <source>
        <dbReference type="Proteomes" id="UP000831701"/>
    </source>
</evidence>
<comment type="caution">
    <text evidence="1">The sequence shown here is derived from an EMBL/GenBank/DDBJ whole genome shotgun (WGS) entry which is preliminary data.</text>
</comment>